<dbReference type="PROSITE" id="PS00460">
    <property type="entry name" value="GLUTATHIONE_PEROXID_1"/>
    <property type="match status" value="1"/>
</dbReference>
<dbReference type="PANTHER" id="PTHR11592:SF78">
    <property type="entry name" value="GLUTATHIONE PEROXIDASE"/>
    <property type="match status" value="1"/>
</dbReference>
<keyword evidence="2 5" id="KW-0575">Peroxidase</keyword>
<dbReference type="CDD" id="cd00340">
    <property type="entry name" value="GSH_Peroxidase"/>
    <property type="match status" value="1"/>
</dbReference>
<dbReference type="GO" id="GO:0034599">
    <property type="term" value="P:cellular response to oxidative stress"/>
    <property type="evidence" value="ECO:0007669"/>
    <property type="project" value="TreeGrafter"/>
</dbReference>
<gene>
    <name evidence="6" type="ORF">AsAng_0036650</name>
</gene>
<dbReference type="Pfam" id="PF00255">
    <property type="entry name" value="GSHPx"/>
    <property type="match status" value="1"/>
</dbReference>
<name>A0A916DUY2_9BACT</name>
<dbReference type="GO" id="GO:0004601">
    <property type="term" value="F:peroxidase activity"/>
    <property type="evidence" value="ECO:0007669"/>
    <property type="project" value="UniProtKB-KW"/>
</dbReference>
<accession>A0A916DUY2</accession>
<dbReference type="Proteomes" id="UP001060919">
    <property type="component" value="Chromosome"/>
</dbReference>
<protein>
    <recommendedName>
        <fullName evidence="5">Glutathione peroxidase</fullName>
    </recommendedName>
</protein>
<dbReference type="PROSITE" id="PS51355">
    <property type="entry name" value="GLUTATHIONE_PEROXID_3"/>
    <property type="match status" value="1"/>
</dbReference>
<dbReference type="AlphaFoldDB" id="A0A916DUY2"/>
<evidence type="ECO:0000313" key="7">
    <source>
        <dbReference type="Proteomes" id="UP001060919"/>
    </source>
</evidence>
<dbReference type="PANTHER" id="PTHR11592">
    <property type="entry name" value="GLUTATHIONE PEROXIDASE"/>
    <property type="match status" value="1"/>
</dbReference>
<evidence type="ECO:0000256" key="2">
    <source>
        <dbReference type="ARBA" id="ARBA00022559"/>
    </source>
</evidence>
<dbReference type="EMBL" id="AP026867">
    <property type="protein sequence ID" value="BDS12940.1"/>
    <property type="molecule type" value="Genomic_DNA"/>
</dbReference>
<dbReference type="InterPro" id="IPR029759">
    <property type="entry name" value="GPX_AS"/>
</dbReference>
<sequence>MVGNMVQFPLSVLTLLLYSKQQTMKILLLTVLTSLLFISSAPKPQTIYDIKVQDIIGNKVSLSRYKGKVLLIVNVASKCAFTNQYKDLQALYEEYQDDDFVVLGFPANNFLNQEPHSNEEINRFCTSKFGVTFPMFSKISVKGKKIHPLYQYLTSKKENGRLNAPVQWNFQKFLVGKNGKVIRYFKPTERVKNTLIKKAIRRHIKGE</sequence>
<evidence type="ECO:0000256" key="3">
    <source>
        <dbReference type="ARBA" id="ARBA00023002"/>
    </source>
</evidence>
<dbReference type="KEGG" id="aup:AsAng_0036650"/>
<evidence type="ECO:0000256" key="5">
    <source>
        <dbReference type="RuleBase" id="RU000499"/>
    </source>
</evidence>
<dbReference type="PRINTS" id="PR01011">
    <property type="entry name" value="GLUTPROXDASE"/>
</dbReference>
<keyword evidence="3 5" id="KW-0560">Oxidoreductase</keyword>
<dbReference type="Gene3D" id="3.40.30.10">
    <property type="entry name" value="Glutaredoxin"/>
    <property type="match status" value="1"/>
</dbReference>
<comment type="similarity">
    <text evidence="1 5">Belongs to the glutathione peroxidase family.</text>
</comment>
<evidence type="ECO:0000256" key="1">
    <source>
        <dbReference type="ARBA" id="ARBA00006926"/>
    </source>
</evidence>
<dbReference type="InterPro" id="IPR036249">
    <property type="entry name" value="Thioredoxin-like_sf"/>
</dbReference>
<keyword evidence="7" id="KW-1185">Reference proteome</keyword>
<dbReference type="InterPro" id="IPR000889">
    <property type="entry name" value="Glutathione_peroxidase"/>
</dbReference>
<dbReference type="PIRSF" id="PIRSF000303">
    <property type="entry name" value="Glutathion_perox"/>
    <property type="match status" value="1"/>
</dbReference>
<proteinExistence type="inferred from homology"/>
<evidence type="ECO:0000256" key="4">
    <source>
        <dbReference type="PIRSR" id="PIRSR000303-1"/>
    </source>
</evidence>
<dbReference type="FunFam" id="3.40.30.10:FF:000010">
    <property type="entry name" value="Glutathione peroxidase"/>
    <property type="match status" value="1"/>
</dbReference>
<dbReference type="SUPFAM" id="SSF52833">
    <property type="entry name" value="Thioredoxin-like"/>
    <property type="match status" value="1"/>
</dbReference>
<evidence type="ECO:0000313" key="6">
    <source>
        <dbReference type="EMBL" id="BDS12940.1"/>
    </source>
</evidence>
<organism evidence="6 7">
    <name type="scientific">Aureispira anguillae</name>
    <dbReference type="NCBI Taxonomy" id="2864201"/>
    <lineage>
        <taxon>Bacteria</taxon>
        <taxon>Pseudomonadati</taxon>
        <taxon>Bacteroidota</taxon>
        <taxon>Saprospiria</taxon>
        <taxon>Saprospirales</taxon>
        <taxon>Saprospiraceae</taxon>
        <taxon>Aureispira</taxon>
    </lineage>
</organism>
<feature type="active site" evidence="4">
    <location>
        <position position="79"/>
    </location>
</feature>
<reference evidence="6" key="1">
    <citation type="submission" date="2022-09" db="EMBL/GenBank/DDBJ databases">
        <title>Aureispira anguillicida sp. nov., isolated from Leptocephalus of Japanese eel Anguilla japonica.</title>
        <authorList>
            <person name="Yuasa K."/>
            <person name="Mekata T."/>
            <person name="Ikunari K."/>
        </authorList>
    </citation>
    <scope>NUCLEOTIDE SEQUENCE</scope>
    <source>
        <strain evidence="6">EL160426</strain>
    </source>
</reference>